<evidence type="ECO:0000313" key="1">
    <source>
        <dbReference type="EMBL" id="KKK55469.1"/>
    </source>
</evidence>
<dbReference type="AlphaFoldDB" id="A0A0F8YMU6"/>
<accession>A0A0F8YMU6</accession>
<feature type="non-terminal residue" evidence="1">
    <location>
        <position position="1"/>
    </location>
</feature>
<protein>
    <submittedName>
        <fullName evidence="1">Uncharacterized protein</fullName>
    </submittedName>
</protein>
<organism evidence="1">
    <name type="scientific">marine sediment metagenome</name>
    <dbReference type="NCBI Taxonomy" id="412755"/>
    <lineage>
        <taxon>unclassified sequences</taxon>
        <taxon>metagenomes</taxon>
        <taxon>ecological metagenomes</taxon>
    </lineage>
</organism>
<dbReference type="EMBL" id="LAZR01065474">
    <property type="protein sequence ID" value="KKK55469.1"/>
    <property type="molecule type" value="Genomic_DNA"/>
</dbReference>
<name>A0A0F8YMU6_9ZZZZ</name>
<proteinExistence type="predicted"/>
<comment type="caution">
    <text evidence="1">The sequence shown here is derived from an EMBL/GenBank/DDBJ whole genome shotgun (WGS) entry which is preliminary data.</text>
</comment>
<sequence>DEPDDSYPPRLFKLPRHAFDALRWWLAGIASREYTRDPETGYYEDDGIMVAPKTDRVAKDMRVITVTITFPDKDHPHPPLAIK</sequence>
<gene>
    <name evidence="1" type="ORF">LCGC14_3074250</name>
</gene>
<reference evidence="1" key="1">
    <citation type="journal article" date="2015" name="Nature">
        <title>Complex archaea that bridge the gap between prokaryotes and eukaryotes.</title>
        <authorList>
            <person name="Spang A."/>
            <person name="Saw J.H."/>
            <person name="Jorgensen S.L."/>
            <person name="Zaremba-Niedzwiedzka K."/>
            <person name="Martijn J."/>
            <person name="Lind A.E."/>
            <person name="van Eijk R."/>
            <person name="Schleper C."/>
            <person name="Guy L."/>
            <person name="Ettema T.J."/>
        </authorList>
    </citation>
    <scope>NUCLEOTIDE SEQUENCE</scope>
</reference>